<name>A0A1X7SHF4_AMPQE</name>
<sequence>MSLAHFSVWYNVADKNYEPTTSRAQPRYELKNGLRKIYLRRKQACLRLPTITRVSW</sequence>
<evidence type="ECO:0000313" key="1">
    <source>
        <dbReference type="EnsemblMetazoa" id="Aqu2.1.01527_001"/>
    </source>
</evidence>
<protein>
    <submittedName>
        <fullName evidence="1">Uncharacterized protein</fullName>
    </submittedName>
</protein>
<dbReference type="InParanoid" id="A0A1X7SHF4"/>
<dbReference type="OrthoDB" id="10071389at2759"/>
<accession>A0A1X7SHF4</accession>
<dbReference type="EnsemblMetazoa" id="Aqu2.1.01527_001">
    <property type="protein sequence ID" value="Aqu2.1.01527_001"/>
    <property type="gene ID" value="Aqu2.1.01527"/>
</dbReference>
<reference evidence="1" key="1">
    <citation type="submission" date="2017-05" db="UniProtKB">
        <authorList>
            <consortium name="EnsemblMetazoa"/>
        </authorList>
    </citation>
    <scope>IDENTIFICATION</scope>
</reference>
<proteinExistence type="predicted"/>
<organism evidence="1">
    <name type="scientific">Amphimedon queenslandica</name>
    <name type="common">Sponge</name>
    <dbReference type="NCBI Taxonomy" id="400682"/>
    <lineage>
        <taxon>Eukaryota</taxon>
        <taxon>Metazoa</taxon>
        <taxon>Porifera</taxon>
        <taxon>Demospongiae</taxon>
        <taxon>Heteroscleromorpha</taxon>
        <taxon>Haplosclerida</taxon>
        <taxon>Niphatidae</taxon>
        <taxon>Amphimedon</taxon>
    </lineage>
</organism>
<dbReference type="AlphaFoldDB" id="A0A1X7SHF4"/>